<evidence type="ECO:0000256" key="4">
    <source>
        <dbReference type="ARBA" id="ARBA00022679"/>
    </source>
</evidence>
<gene>
    <name evidence="16" type="primary">LOC104246554</name>
</gene>
<feature type="domain" description="RING-type" evidence="14">
    <location>
        <begin position="265"/>
        <end position="304"/>
    </location>
</feature>
<feature type="compositionally biased region" description="Basic and acidic residues" evidence="12">
    <location>
        <begin position="212"/>
        <end position="236"/>
    </location>
</feature>
<dbReference type="STRING" id="4096.A0A1U7YC14"/>
<reference evidence="16" key="2">
    <citation type="submission" date="2025-08" db="UniProtKB">
        <authorList>
            <consortium name="RefSeq"/>
        </authorList>
    </citation>
    <scope>IDENTIFICATION</scope>
    <source>
        <tissue evidence="16">Leaf</tissue>
    </source>
</reference>
<evidence type="ECO:0000256" key="11">
    <source>
        <dbReference type="PROSITE-ProRule" id="PRU00175"/>
    </source>
</evidence>
<dbReference type="AlphaFoldDB" id="A0A1U7YC14"/>
<dbReference type="SUPFAM" id="SSF57850">
    <property type="entry name" value="RING/U-box"/>
    <property type="match status" value="1"/>
</dbReference>
<keyword evidence="7 11" id="KW-0863">Zinc-finger</keyword>
<sequence>MMETIDVSGSFLCGLHLRGTKTISSIFLFFIFSTLYYSPLFYFFLCFNSTAITDLTESSSSSEPPYPYAYHYSDGLLSFIEFSDGSVQAPYAYHYDINTLGPYCVELKDGSILSATVWSPYILLNRSFESVEQIENAFNSNFNCFQFTSSSDVSFGCNNWEDDFHEDGVCFNWDEDFPELGGVSFSWDEDFPELKVGENAENNNVVQVFDESPERASDTSQETKPKSTGKGDKEGVEVSEEQGSFVSSSSSASLCMDRFREELSCAICLEICYEPSTTSCGHSFCEKCLRSAADICGTRYPKCRQLISNGNSCTVKTGLWNTIQLLFPKEVEARKAGGEAEHQSSVRTASYSNISRSGTAYSVRTLRRRNFHSLRRQSSVSFRTRRELPSQDDDAALAWRLQR</sequence>
<keyword evidence="4" id="KW-0808">Transferase</keyword>
<dbReference type="GO" id="GO:0035861">
    <property type="term" value="C:site of double-strand break"/>
    <property type="evidence" value="ECO:0007669"/>
    <property type="project" value="TreeGrafter"/>
</dbReference>
<organism evidence="15 16">
    <name type="scientific">Nicotiana sylvestris</name>
    <name type="common">Wood tobacco</name>
    <name type="synonym">South American tobacco</name>
    <dbReference type="NCBI Taxonomy" id="4096"/>
    <lineage>
        <taxon>Eukaryota</taxon>
        <taxon>Viridiplantae</taxon>
        <taxon>Streptophyta</taxon>
        <taxon>Embryophyta</taxon>
        <taxon>Tracheophyta</taxon>
        <taxon>Spermatophyta</taxon>
        <taxon>Magnoliopsida</taxon>
        <taxon>eudicotyledons</taxon>
        <taxon>Gunneridae</taxon>
        <taxon>Pentapetalae</taxon>
        <taxon>asterids</taxon>
        <taxon>lamiids</taxon>
        <taxon>Solanales</taxon>
        <taxon>Solanaceae</taxon>
        <taxon>Nicotianoideae</taxon>
        <taxon>Nicotianeae</taxon>
        <taxon>Nicotiana</taxon>
    </lineage>
</organism>
<reference evidence="15" key="1">
    <citation type="journal article" date="2013" name="Genome Biol.">
        <title>Reference genomes and transcriptomes of Nicotiana sylvestris and Nicotiana tomentosiformis.</title>
        <authorList>
            <person name="Sierro N."/>
            <person name="Battey J.N."/>
            <person name="Ouadi S."/>
            <person name="Bovet L."/>
            <person name="Goepfert S."/>
            <person name="Bakaher N."/>
            <person name="Peitsch M.C."/>
            <person name="Ivanov N.V."/>
        </authorList>
    </citation>
    <scope>NUCLEOTIDE SEQUENCE [LARGE SCALE GENOMIC DNA]</scope>
</reference>
<keyword evidence="9" id="KW-0862">Zinc</keyword>
<dbReference type="InterPro" id="IPR013083">
    <property type="entry name" value="Znf_RING/FYVE/PHD"/>
</dbReference>
<keyword evidence="13" id="KW-0472">Membrane</keyword>
<dbReference type="PROSITE" id="PS50089">
    <property type="entry name" value="ZF_RING_2"/>
    <property type="match status" value="1"/>
</dbReference>
<evidence type="ECO:0000256" key="6">
    <source>
        <dbReference type="ARBA" id="ARBA00022763"/>
    </source>
</evidence>
<accession>A0A1U7YC14</accession>
<keyword evidence="5" id="KW-0479">Metal-binding</keyword>
<evidence type="ECO:0000259" key="14">
    <source>
        <dbReference type="PROSITE" id="PS50089"/>
    </source>
</evidence>
<feature type="region of interest" description="Disordered" evidence="12">
    <location>
        <begin position="209"/>
        <end position="244"/>
    </location>
</feature>
<proteinExistence type="predicted"/>
<dbReference type="InterPro" id="IPR017907">
    <property type="entry name" value="Znf_RING_CS"/>
</dbReference>
<dbReference type="Proteomes" id="UP000189701">
    <property type="component" value="Unplaced"/>
</dbReference>
<dbReference type="GO" id="GO:0008270">
    <property type="term" value="F:zinc ion binding"/>
    <property type="evidence" value="ECO:0007669"/>
    <property type="project" value="UniProtKB-KW"/>
</dbReference>
<evidence type="ECO:0000256" key="2">
    <source>
        <dbReference type="ARBA" id="ARBA00004123"/>
    </source>
</evidence>
<keyword evidence="15" id="KW-1185">Reference proteome</keyword>
<keyword evidence="8" id="KW-0833">Ubl conjugation pathway</keyword>
<evidence type="ECO:0000256" key="9">
    <source>
        <dbReference type="ARBA" id="ARBA00022833"/>
    </source>
</evidence>
<dbReference type="InterPro" id="IPR027370">
    <property type="entry name" value="Znf-RING_euk"/>
</dbReference>
<dbReference type="GO" id="GO:0006302">
    <property type="term" value="P:double-strand break repair"/>
    <property type="evidence" value="ECO:0007669"/>
    <property type="project" value="TreeGrafter"/>
</dbReference>
<dbReference type="InterPro" id="IPR001841">
    <property type="entry name" value="Znf_RING"/>
</dbReference>
<keyword evidence="10" id="KW-0539">Nucleus</keyword>
<dbReference type="PROSITE" id="PS00518">
    <property type="entry name" value="ZF_RING_1"/>
    <property type="match status" value="1"/>
</dbReference>
<evidence type="ECO:0000256" key="1">
    <source>
        <dbReference type="ARBA" id="ARBA00000900"/>
    </source>
</evidence>
<evidence type="ECO:0000256" key="7">
    <source>
        <dbReference type="ARBA" id="ARBA00022771"/>
    </source>
</evidence>
<dbReference type="Pfam" id="PF13445">
    <property type="entry name" value="zf-RING_UBOX"/>
    <property type="match status" value="1"/>
</dbReference>
<dbReference type="RefSeq" id="XP_009800668.1">
    <property type="nucleotide sequence ID" value="XM_009802366.1"/>
</dbReference>
<evidence type="ECO:0000313" key="15">
    <source>
        <dbReference type="Proteomes" id="UP000189701"/>
    </source>
</evidence>
<evidence type="ECO:0000256" key="8">
    <source>
        <dbReference type="ARBA" id="ARBA00022786"/>
    </source>
</evidence>
<dbReference type="GO" id="GO:0031491">
    <property type="term" value="F:nucleosome binding"/>
    <property type="evidence" value="ECO:0007669"/>
    <property type="project" value="TreeGrafter"/>
</dbReference>
<evidence type="ECO:0000256" key="13">
    <source>
        <dbReference type="SAM" id="Phobius"/>
    </source>
</evidence>
<comment type="subcellular location">
    <subcellularLocation>
        <location evidence="2">Nucleus</location>
    </subcellularLocation>
</comment>
<keyword evidence="13" id="KW-1133">Transmembrane helix</keyword>
<dbReference type="EC" id="2.3.2.27" evidence="3"/>
<evidence type="ECO:0000313" key="16">
    <source>
        <dbReference type="RefSeq" id="XP_009800668.1"/>
    </source>
</evidence>
<dbReference type="GO" id="GO:0005634">
    <property type="term" value="C:nucleus"/>
    <property type="evidence" value="ECO:0007669"/>
    <property type="project" value="UniProtKB-SubCell"/>
</dbReference>
<evidence type="ECO:0000256" key="12">
    <source>
        <dbReference type="SAM" id="MobiDB-lite"/>
    </source>
</evidence>
<evidence type="ECO:0000256" key="3">
    <source>
        <dbReference type="ARBA" id="ARBA00012483"/>
    </source>
</evidence>
<dbReference type="PANTHER" id="PTHR23328:SF0">
    <property type="entry name" value="RING-TYPE DOMAIN-CONTAINING PROTEIN"/>
    <property type="match status" value="1"/>
</dbReference>
<keyword evidence="13" id="KW-0812">Transmembrane</keyword>
<comment type="catalytic activity">
    <reaction evidence="1">
        <text>S-ubiquitinyl-[E2 ubiquitin-conjugating enzyme]-L-cysteine + [acceptor protein]-L-lysine = [E2 ubiquitin-conjugating enzyme]-L-cysteine + N(6)-ubiquitinyl-[acceptor protein]-L-lysine.</text>
        <dbReference type="EC" id="2.3.2.27"/>
    </reaction>
</comment>
<dbReference type="GO" id="GO:0061630">
    <property type="term" value="F:ubiquitin protein ligase activity"/>
    <property type="evidence" value="ECO:0007669"/>
    <property type="project" value="UniProtKB-EC"/>
</dbReference>
<dbReference type="InterPro" id="IPR051657">
    <property type="entry name" value="RNF168/RNF169_E3_ubiq-ligase"/>
</dbReference>
<keyword evidence="6" id="KW-0227">DNA damage</keyword>
<dbReference type="PANTHER" id="PTHR23328">
    <property type="entry name" value="RING-TYPE DOMAIN-CONTAINING PROTEIN"/>
    <property type="match status" value="1"/>
</dbReference>
<feature type="transmembrane region" description="Helical" evidence="13">
    <location>
        <begin position="26"/>
        <end position="45"/>
    </location>
</feature>
<dbReference type="OrthoDB" id="6105938at2759"/>
<protein>
    <recommendedName>
        <fullName evidence="3">RING-type E3 ubiquitin transferase</fullName>
        <ecNumber evidence="3">2.3.2.27</ecNumber>
    </recommendedName>
</protein>
<name>A0A1U7YC14_NICSY</name>
<evidence type="ECO:0000256" key="10">
    <source>
        <dbReference type="ARBA" id="ARBA00023242"/>
    </source>
</evidence>
<evidence type="ECO:0000256" key="5">
    <source>
        <dbReference type="ARBA" id="ARBA00022723"/>
    </source>
</evidence>
<dbReference type="eggNOG" id="KOG4159">
    <property type="taxonomic scope" value="Eukaryota"/>
</dbReference>
<dbReference type="Gene3D" id="3.30.40.10">
    <property type="entry name" value="Zinc/RING finger domain, C3HC4 (zinc finger)"/>
    <property type="match status" value="1"/>
</dbReference>